<evidence type="ECO:0000313" key="2">
    <source>
        <dbReference type="EMBL" id="SCL39884.1"/>
    </source>
</evidence>
<dbReference type="STRING" id="568872.GA0070624_6723"/>
<gene>
    <name evidence="2" type="ORF">GA0070624_6723</name>
</gene>
<dbReference type="InterPro" id="IPR050228">
    <property type="entry name" value="Carboxylesterase_BioH"/>
</dbReference>
<dbReference type="InterPro" id="IPR029058">
    <property type="entry name" value="AB_hydrolase_fold"/>
</dbReference>
<dbReference type="Pfam" id="PF12697">
    <property type="entry name" value="Abhydrolase_6"/>
    <property type="match status" value="1"/>
</dbReference>
<protein>
    <submittedName>
        <fullName evidence="2">Pimeloyl-ACP methyl ester carboxylesterase</fullName>
    </submittedName>
</protein>
<dbReference type="AlphaFoldDB" id="A0A1C6TDM9"/>
<keyword evidence="3" id="KW-1185">Reference proteome</keyword>
<reference evidence="3" key="1">
    <citation type="submission" date="2016-06" db="EMBL/GenBank/DDBJ databases">
        <authorList>
            <person name="Varghese N."/>
            <person name="Submissions Spin"/>
        </authorList>
    </citation>
    <scope>NUCLEOTIDE SEQUENCE [LARGE SCALE GENOMIC DNA]</scope>
    <source>
        <strain evidence="3">DSM 45431</strain>
    </source>
</reference>
<dbReference type="Proteomes" id="UP000199413">
    <property type="component" value="Unassembled WGS sequence"/>
</dbReference>
<dbReference type="RefSeq" id="WP_091347649.1">
    <property type="nucleotide sequence ID" value="NZ_FMHV01000002.1"/>
</dbReference>
<dbReference type="Gene3D" id="3.40.50.1820">
    <property type="entry name" value="alpha/beta hydrolase"/>
    <property type="match status" value="1"/>
</dbReference>
<evidence type="ECO:0000313" key="3">
    <source>
        <dbReference type="Proteomes" id="UP000199413"/>
    </source>
</evidence>
<dbReference type="EMBL" id="FMHV01000002">
    <property type="protein sequence ID" value="SCL39884.1"/>
    <property type="molecule type" value="Genomic_DNA"/>
</dbReference>
<organism evidence="2 3">
    <name type="scientific">Micromonospora rhizosphaerae</name>
    <dbReference type="NCBI Taxonomy" id="568872"/>
    <lineage>
        <taxon>Bacteria</taxon>
        <taxon>Bacillati</taxon>
        <taxon>Actinomycetota</taxon>
        <taxon>Actinomycetes</taxon>
        <taxon>Micromonosporales</taxon>
        <taxon>Micromonosporaceae</taxon>
        <taxon>Micromonospora</taxon>
    </lineage>
</organism>
<dbReference type="PANTHER" id="PTHR43194">
    <property type="entry name" value="HYDROLASE ALPHA/BETA FOLD FAMILY"/>
    <property type="match status" value="1"/>
</dbReference>
<dbReference type="PANTHER" id="PTHR43194:SF2">
    <property type="entry name" value="PEROXISOMAL MEMBRANE PROTEIN LPX1"/>
    <property type="match status" value="1"/>
</dbReference>
<evidence type="ECO:0000259" key="1">
    <source>
        <dbReference type="Pfam" id="PF12697"/>
    </source>
</evidence>
<accession>A0A1C6TDM9</accession>
<dbReference type="InterPro" id="IPR000073">
    <property type="entry name" value="AB_hydrolase_1"/>
</dbReference>
<dbReference type="GO" id="GO:0003824">
    <property type="term" value="F:catalytic activity"/>
    <property type="evidence" value="ECO:0007669"/>
    <property type="project" value="UniProtKB-ARBA"/>
</dbReference>
<feature type="domain" description="AB hydrolase-1" evidence="1">
    <location>
        <begin position="4"/>
        <end position="251"/>
    </location>
</feature>
<dbReference type="PRINTS" id="PR00111">
    <property type="entry name" value="ABHYDROLASE"/>
</dbReference>
<proteinExistence type="predicted"/>
<dbReference type="OrthoDB" id="3810256at2"/>
<sequence length="263" mass="29043">MSTIVLIHGLWLTPRSWEHWVPYYESKGHRVLTPAYPGFDVEVEALRADPTPIATVTVPETLAHLEKVVTSLDEKPILIGHSFGGAFTQLLLDRGHGAAGVVIDSAPPEGILVTPPSQIKSLFPVLNNPAKRHQAVGLTPEQWHYAFTNNLSAEDSKAAYDRYAIPTPGSWVWDGLLANLQPGKQDTWVDFRNADRAPLLFIAGGSDHVLPPSVNKSNAHHYKGEGTITDYIEFPGRSHWTCVEPGWEQVADTALDWALRHAR</sequence>
<dbReference type="SUPFAM" id="SSF53474">
    <property type="entry name" value="alpha/beta-Hydrolases"/>
    <property type="match status" value="1"/>
</dbReference>
<name>A0A1C6TDM9_9ACTN</name>